<feature type="region of interest" description="Disordered" evidence="3">
    <location>
        <begin position="48"/>
        <end position="68"/>
    </location>
</feature>
<proteinExistence type="predicted"/>
<reference evidence="5 6" key="1">
    <citation type="journal article" date="2020" name="IScience">
        <title>Genome Sequencing of the Endangered Kingdonia uniflora (Circaeasteraceae, Ranunculales) Reveals Potential Mechanisms of Evolutionary Specialization.</title>
        <authorList>
            <person name="Sun Y."/>
            <person name="Deng T."/>
            <person name="Zhang A."/>
            <person name="Moore M.J."/>
            <person name="Landis J.B."/>
            <person name="Lin N."/>
            <person name="Zhang H."/>
            <person name="Zhang X."/>
            <person name="Huang J."/>
            <person name="Zhang X."/>
            <person name="Sun H."/>
            <person name="Wang H."/>
        </authorList>
    </citation>
    <scope>NUCLEOTIDE SEQUENCE [LARGE SCALE GENOMIC DNA]</scope>
    <source>
        <strain evidence="5">TB1705</strain>
        <tissue evidence="5">Leaf</tissue>
    </source>
</reference>
<dbReference type="SUPFAM" id="SSF53098">
    <property type="entry name" value="Ribonuclease H-like"/>
    <property type="match status" value="1"/>
</dbReference>
<dbReference type="GO" id="GO:0003676">
    <property type="term" value="F:nucleic acid binding"/>
    <property type="evidence" value="ECO:0007669"/>
    <property type="project" value="InterPro"/>
</dbReference>
<accession>A0A7J7LLE3</accession>
<dbReference type="PANTHER" id="PTHR34356">
    <property type="entry name" value="ANTIGENIC HEAT-STABLE PROTEIN"/>
    <property type="match status" value="1"/>
</dbReference>
<keyword evidence="6" id="KW-1185">Reference proteome</keyword>
<comment type="caution">
    <text evidence="5">The sequence shown here is derived from an EMBL/GenBank/DDBJ whole genome shotgun (WGS) entry which is preliminary data.</text>
</comment>
<dbReference type="PANTHER" id="PTHR34356:SF1">
    <property type="entry name" value="ANTIGENIC HEAT-STABLE PROTEIN"/>
    <property type="match status" value="1"/>
</dbReference>
<evidence type="ECO:0000256" key="1">
    <source>
        <dbReference type="ARBA" id="ARBA00023242"/>
    </source>
</evidence>
<name>A0A7J7LLE3_9MAGN</name>
<protein>
    <recommendedName>
        <fullName evidence="4">WRC domain-containing protein</fullName>
    </recommendedName>
</protein>
<evidence type="ECO:0000313" key="6">
    <source>
        <dbReference type="Proteomes" id="UP000541444"/>
    </source>
</evidence>
<dbReference type="Proteomes" id="UP000541444">
    <property type="component" value="Unassembled WGS sequence"/>
</dbReference>
<dbReference type="InterPro" id="IPR036397">
    <property type="entry name" value="RNaseH_sf"/>
</dbReference>
<evidence type="ECO:0000313" key="5">
    <source>
        <dbReference type="EMBL" id="KAF6143348.1"/>
    </source>
</evidence>
<dbReference type="InterPro" id="IPR044730">
    <property type="entry name" value="RNase_H-like_dom_plant"/>
</dbReference>
<gene>
    <name evidence="5" type="ORF">GIB67_001292</name>
</gene>
<dbReference type="InterPro" id="IPR012337">
    <property type="entry name" value="RNaseH-like_sf"/>
</dbReference>
<dbReference type="EMBL" id="JACGCM010002207">
    <property type="protein sequence ID" value="KAF6143348.1"/>
    <property type="molecule type" value="Genomic_DNA"/>
</dbReference>
<dbReference type="PROSITE" id="PS51667">
    <property type="entry name" value="WRC"/>
    <property type="match status" value="1"/>
</dbReference>
<dbReference type="AlphaFoldDB" id="A0A7J7LLE3"/>
<evidence type="ECO:0000256" key="2">
    <source>
        <dbReference type="PROSITE-ProRule" id="PRU01002"/>
    </source>
</evidence>
<evidence type="ECO:0000259" key="4">
    <source>
        <dbReference type="PROSITE" id="PS51667"/>
    </source>
</evidence>
<dbReference type="CDD" id="cd06222">
    <property type="entry name" value="RNase_H_like"/>
    <property type="match status" value="1"/>
</dbReference>
<comment type="caution">
    <text evidence="2">Lacks conserved residue(s) required for the propagation of feature annotation.</text>
</comment>
<organism evidence="5 6">
    <name type="scientific">Kingdonia uniflora</name>
    <dbReference type="NCBI Taxonomy" id="39325"/>
    <lineage>
        <taxon>Eukaryota</taxon>
        <taxon>Viridiplantae</taxon>
        <taxon>Streptophyta</taxon>
        <taxon>Embryophyta</taxon>
        <taxon>Tracheophyta</taxon>
        <taxon>Spermatophyta</taxon>
        <taxon>Magnoliopsida</taxon>
        <taxon>Ranunculales</taxon>
        <taxon>Circaeasteraceae</taxon>
        <taxon>Kingdonia</taxon>
    </lineage>
</organism>
<keyword evidence="1" id="KW-0539">Nucleus</keyword>
<feature type="region of interest" description="Disordered" evidence="3">
    <location>
        <begin position="309"/>
        <end position="366"/>
    </location>
</feature>
<dbReference type="OrthoDB" id="1752183at2759"/>
<evidence type="ECO:0000256" key="3">
    <source>
        <dbReference type="SAM" id="MobiDB-lite"/>
    </source>
</evidence>
<sequence length="568" mass="64287">MMQEIRVQNFSRANRHLGILFADEHAFWGNNKSGHGCGFNDKYGFQDRRGRSRGVHPANSGTRFRNDGYQVEPGLGHARYVPQQQYGQRGNTNNQVANAIIYTFQNMNQDVKINVPEFDCKTNRDNFMSWLNRVDRVLIFKRCGDPRAVTLMETKVTGYALNWWEGVQQLWVLWWQRQRLPRYLERRGRECPNPRKHIALHTQNLHDHIDEALQEMWGEDLEEETVNAEELKKTTISMVEQSKVVNTPGAEKLTKRELFDALRQELETPALEEASKSVWELILDTSGIGKEINETVGRVFCQLSGRELPLFPPSNNKSPPQNEKEKEKGASGSTVKRKKKKRTFSTMSMDGAPRDSDGAAKGNSGKGGTGFIIGDKDGEVLRTDVVGLGITTSFMAECKVIVEAVACSALNGWMVAWVWSDLKAAVMALKSGNIPWSLKSEWSAASEKNVQNSRDVSRDVANSNEREQMRCNRTDGKSWRCANNALPDCKYCEKHDKRVRRPKKHTETNSQVIVSNEVQELNANLAISDPDLLITDIDDNSKCYKSSSLSPRLALCPKTLYFKPEATV</sequence>
<dbReference type="Gene3D" id="3.30.420.10">
    <property type="entry name" value="Ribonuclease H-like superfamily/Ribonuclease H"/>
    <property type="match status" value="1"/>
</dbReference>
<dbReference type="Pfam" id="PF08879">
    <property type="entry name" value="WRC"/>
    <property type="match status" value="1"/>
</dbReference>
<feature type="domain" description="WRC" evidence="4">
    <location>
        <begin position="465"/>
        <end position="509"/>
    </location>
</feature>
<dbReference type="InterPro" id="IPR014977">
    <property type="entry name" value="WRC_dom"/>
</dbReference>